<proteinExistence type="predicted"/>
<dbReference type="Proteomes" id="UP001163981">
    <property type="component" value="Chromosome"/>
</dbReference>
<evidence type="ECO:0000256" key="1">
    <source>
        <dbReference type="SAM" id="Coils"/>
    </source>
</evidence>
<reference evidence="2" key="1">
    <citation type="submission" date="2021-02" db="EMBL/GenBank/DDBJ databases">
        <title>Salinimicrobium sp. nov. isolated from seawater in Tongyeong, Republic of Korea.</title>
        <authorList>
            <person name="Lee S.-J."/>
        </authorList>
    </citation>
    <scope>NUCLEOTIDE SEQUENCE</scope>
    <source>
        <strain evidence="2">HN-2-9-2</strain>
    </source>
</reference>
<accession>A0ABY6NU12</accession>
<dbReference type="RefSeq" id="WP_265164460.1">
    <property type="nucleotide sequence ID" value="NZ_CP069620.1"/>
</dbReference>
<sequence>MTNLSPGEALLLIVDAYNIEDKKARKNFRNKNYKNPFYDNYSEVLKAIQERNEKADLDAFIYHLGFLRSQGTLHRLSEKDYLQEQFEAFKIDVPEWVKNCFEEIEFRTSCNERFIQKEEYKWKQEQIKAYKEELEQELQEFTLNTSTSRAEYLKKKFNSTSEEIRKTESHFRKIYKYDISNIYKNNKFTATKEDLNNIYFFAEKEAGTINEFWNIHKLLKKYFDLKNQLPILKEEINFNFPQVEKETKPVEENIWFKIGLTFATGKAQKIYKDCKNYSEVARKLGFDSSYRNYFARTFANSEKVTDNKNIYSQPDKLKEIYQYCQKYDIEVAEDFKKQLTKTT</sequence>
<gene>
    <name evidence="2" type="ORF">JRG66_04005</name>
</gene>
<dbReference type="EMBL" id="CP069620">
    <property type="protein sequence ID" value="UZH56043.1"/>
    <property type="molecule type" value="Genomic_DNA"/>
</dbReference>
<protein>
    <submittedName>
        <fullName evidence="2">Uncharacterized protein</fullName>
    </submittedName>
</protein>
<keyword evidence="3" id="KW-1185">Reference proteome</keyword>
<evidence type="ECO:0000313" key="2">
    <source>
        <dbReference type="EMBL" id="UZH56043.1"/>
    </source>
</evidence>
<organism evidence="2 3">
    <name type="scientific">Salinimicrobium tongyeongense</name>
    <dbReference type="NCBI Taxonomy" id="2809707"/>
    <lineage>
        <taxon>Bacteria</taxon>
        <taxon>Pseudomonadati</taxon>
        <taxon>Bacteroidota</taxon>
        <taxon>Flavobacteriia</taxon>
        <taxon>Flavobacteriales</taxon>
        <taxon>Flavobacteriaceae</taxon>
        <taxon>Salinimicrobium</taxon>
    </lineage>
</organism>
<keyword evidence="1" id="KW-0175">Coiled coil</keyword>
<feature type="coiled-coil region" evidence="1">
    <location>
        <begin position="117"/>
        <end position="151"/>
    </location>
</feature>
<evidence type="ECO:0000313" key="3">
    <source>
        <dbReference type="Proteomes" id="UP001163981"/>
    </source>
</evidence>
<name>A0ABY6NU12_9FLAO</name>